<dbReference type="InterPro" id="IPR006504">
    <property type="entry name" value="Tscrpt_reg_Spx/MgsR"/>
</dbReference>
<gene>
    <name evidence="3" type="ORF">J3U87_19375</name>
</gene>
<dbReference type="PROSITE" id="PS51353">
    <property type="entry name" value="ARSC"/>
    <property type="match status" value="1"/>
</dbReference>
<proteinExistence type="inferred from homology"/>
<protein>
    <submittedName>
        <fullName evidence="3">Spx/MgsR family RNA polymerase-binding regulatory protein</fullName>
    </submittedName>
</protein>
<dbReference type="KEGG" id="scor:J3U87_19375"/>
<dbReference type="Pfam" id="PF03960">
    <property type="entry name" value="ArsC"/>
    <property type="match status" value="1"/>
</dbReference>
<dbReference type="PANTHER" id="PTHR30041:SF8">
    <property type="entry name" value="PROTEIN YFFB"/>
    <property type="match status" value="1"/>
</dbReference>
<evidence type="ECO:0000313" key="4">
    <source>
        <dbReference type="Proteomes" id="UP000663929"/>
    </source>
</evidence>
<evidence type="ECO:0000256" key="2">
    <source>
        <dbReference type="PROSITE-ProRule" id="PRU01282"/>
    </source>
</evidence>
<dbReference type="Gene3D" id="3.40.30.10">
    <property type="entry name" value="Glutaredoxin"/>
    <property type="match status" value="1"/>
</dbReference>
<dbReference type="InterPro" id="IPR006660">
    <property type="entry name" value="Arsenate_reductase-like"/>
</dbReference>
<sequence length="119" mass="13559">MLTLLGIPNCDTVKKARVYLEKSQVAFQFRDLRKQPLSESEWQDLIAQDLEGKLINTRSPSFRKTGFKAAELNEVRKLEVLLAQPTAMKRPALIKEGRLLANGFEEGRYDAILKETLNP</sequence>
<reference evidence="3" key="1">
    <citation type="submission" date="2021-03" db="EMBL/GenBank/DDBJ databases">
        <title>Acanthopleuribacteraceae sp. M133.</title>
        <authorList>
            <person name="Wang G."/>
        </authorList>
    </citation>
    <scope>NUCLEOTIDE SEQUENCE</scope>
    <source>
        <strain evidence="3">M133</strain>
    </source>
</reference>
<dbReference type="SUPFAM" id="SSF52833">
    <property type="entry name" value="Thioredoxin-like"/>
    <property type="match status" value="1"/>
</dbReference>
<accession>A0A8A4TMC9</accession>
<keyword evidence="4" id="KW-1185">Reference proteome</keyword>
<organism evidence="3 4">
    <name type="scientific">Sulfidibacter corallicola</name>
    <dbReference type="NCBI Taxonomy" id="2818388"/>
    <lineage>
        <taxon>Bacteria</taxon>
        <taxon>Pseudomonadati</taxon>
        <taxon>Acidobacteriota</taxon>
        <taxon>Holophagae</taxon>
        <taxon>Acanthopleuribacterales</taxon>
        <taxon>Acanthopleuribacteraceae</taxon>
        <taxon>Sulfidibacter</taxon>
    </lineage>
</organism>
<dbReference type="PANTHER" id="PTHR30041">
    <property type="entry name" value="ARSENATE REDUCTASE"/>
    <property type="match status" value="1"/>
</dbReference>
<evidence type="ECO:0000256" key="1">
    <source>
        <dbReference type="ARBA" id="ARBA00007198"/>
    </source>
</evidence>
<dbReference type="NCBIfam" id="TIGR01617">
    <property type="entry name" value="arsC_related"/>
    <property type="match status" value="1"/>
</dbReference>
<dbReference type="InterPro" id="IPR036249">
    <property type="entry name" value="Thioredoxin-like_sf"/>
</dbReference>
<evidence type="ECO:0000313" key="3">
    <source>
        <dbReference type="EMBL" id="QTD47755.1"/>
    </source>
</evidence>
<dbReference type="Proteomes" id="UP000663929">
    <property type="component" value="Chromosome"/>
</dbReference>
<comment type="similarity">
    <text evidence="1 2">Belongs to the ArsC family.</text>
</comment>
<dbReference type="EMBL" id="CP071793">
    <property type="protein sequence ID" value="QTD47755.1"/>
    <property type="molecule type" value="Genomic_DNA"/>
</dbReference>
<dbReference type="AlphaFoldDB" id="A0A8A4TMC9"/>
<name>A0A8A4TMC9_SULCO</name>
<dbReference type="RefSeq" id="WP_237377421.1">
    <property type="nucleotide sequence ID" value="NZ_CP071793.1"/>
</dbReference>